<evidence type="ECO:0000259" key="2">
    <source>
        <dbReference type="PROSITE" id="PS51186"/>
    </source>
</evidence>
<dbReference type="InterPro" id="IPR016181">
    <property type="entry name" value="Acyl_CoA_acyltransferase"/>
</dbReference>
<dbReference type="CDD" id="cd04301">
    <property type="entry name" value="NAT_SF"/>
    <property type="match status" value="1"/>
</dbReference>
<dbReference type="Gene3D" id="3.40.630.30">
    <property type="match status" value="1"/>
</dbReference>
<dbReference type="PROSITE" id="PS51186">
    <property type="entry name" value="GNAT"/>
    <property type="match status" value="1"/>
</dbReference>
<protein>
    <recommendedName>
        <fullName evidence="2">N-acetyltransferase domain-containing protein</fullName>
    </recommendedName>
</protein>
<organism evidence="3 4">
    <name type="scientific">Metabacillus indicus</name>
    <name type="common">Bacillus indicus</name>
    <dbReference type="NCBI Taxonomy" id="246786"/>
    <lineage>
        <taxon>Bacteria</taxon>
        <taxon>Bacillati</taxon>
        <taxon>Bacillota</taxon>
        <taxon>Bacilli</taxon>
        <taxon>Bacillales</taxon>
        <taxon>Bacillaceae</taxon>
        <taxon>Metabacillus</taxon>
    </lineage>
</organism>
<accession>A0A084GJS5</accession>
<evidence type="ECO:0000313" key="4">
    <source>
        <dbReference type="Proteomes" id="UP000028549"/>
    </source>
</evidence>
<dbReference type="STRING" id="246786.GS18_0219600"/>
<dbReference type="EMBL" id="JNVC02000019">
    <property type="protein sequence ID" value="KEZ47587.1"/>
    <property type="molecule type" value="Genomic_DNA"/>
</dbReference>
<dbReference type="PANTHER" id="PTHR13947">
    <property type="entry name" value="GNAT FAMILY N-ACETYLTRANSFERASE"/>
    <property type="match status" value="1"/>
</dbReference>
<dbReference type="GO" id="GO:0008080">
    <property type="term" value="F:N-acetyltransferase activity"/>
    <property type="evidence" value="ECO:0007669"/>
    <property type="project" value="InterPro"/>
</dbReference>
<proteinExistence type="predicted"/>
<dbReference type="AlphaFoldDB" id="A0A084GJS5"/>
<keyword evidence="1" id="KW-0808">Transferase</keyword>
<dbReference type="Pfam" id="PF00583">
    <property type="entry name" value="Acetyltransf_1"/>
    <property type="match status" value="1"/>
</dbReference>
<keyword evidence="4" id="KW-1185">Reference proteome</keyword>
<name>A0A084GJS5_METID</name>
<evidence type="ECO:0000256" key="1">
    <source>
        <dbReference type="ARBA" id="ARBA00022679"/>
    </source>
</evidence>
<dbReference type="SUPFAM" id="SSF55729">
    <property type="entry name" value="Acyl-CoA N-acyltransferases (Nat)"/>
    <property type="match status" value="1"/>
</dbReference>
<dbReference type="RefSeq" id="WP_029567142.1">
    <property type="nucleotide sequence ID" value="NZ_JNVC02000019.1"/>
</dbReference>
<feature type="domain" description="N-acetyltransferase" evidence="2">
    <location>
        <begin position="4"/>
        <end position="154"/>
    </location>
</feature>
<reference evidence="3 4" key="1">
    <citation type="journal article" date="2005" name="Int. J. Syst. Evol. Microbiol.">
        <title>Bacillus cibi sp. nov., isolated from jeotgal, a traditional Korean fermented seafood.</title>
        <authorList>
            <person name="Yoon J.H."/>
            <person name="Lee C.H."/>
            <person name="Oh T.K."/>
        </authorList>
    </citation>
    <scope>NUCLEOTIDE SEQUENCE [LARGE SCALE GENOMIC DNA]</scope>
    <source>
        <strain evidence="3 4">DSM 16189</strain>
    </source>
</reference>
<comment type="caution">
    <text evidence="3">The sequence shown here is derived from an EMBL/GenBank/DDBJ whole genome shotgun (WGS) entry which is preliminary data.</text>
</comment>
<dbReference type="InterPro" id="IPR000182">
    <property type="entry name" value="GNAT_dom"/>
</dbReference>
<dbReference type="OrthoDB" id="9815041at2"/>
<dbReference type="InterPro" id="IPR050769">
    <property type="entry name" value="NAT_camello-type"/>
</dbReference>
<evidence type="ECO:0000313" key="3">
    <source>
        <dbReference type="EMBL" id="KEZ47587.1"/>
    </source>
</evidence>
<dbReference type="PANTHER" id="PTHR13947:SF37">
    <property type="entry name" value="LD18367P"/>
    <property type="match status" value="1"/>
</dbReference>
<sequence length="154" mass="17605">MIVIRINSLQKEQITPLLEESKREGFGFIERLVHDYQTGKNKFSLPGEALFGVFHNDELIGVGGLNRDPYDQDKRTCRIRRFYVVKEYRRKGAGSLLLETLLSEAVPNFSAAVLRTDTKEAAGFYERAGFSKIQSDHATHRLTLRGGELHDHKR</sequence>
<dbReference type="Proteomes" id="UP000028549">
    <property type="component" value="Unassembled WGS sequence"/>
</dbReference>
<gene>
    <name evidence="3" type="ORF">GS18_0219600</name>
</gene>